<dbReference type="PROSITE" id="PS51649">
    <property type="entry name" value="NPH3"/>
    <property type="match status" value="1"/>
</dbReference>
<gene>
    <name evidence="10" type="ORF">VNO77_05004</name>
</gene>
<name>A0AAN9MXI5_CANGL</name>
<dbReference type="InterPro" id="IPR017972">
    <property type="entry name" value="Cyt_P450_CS"/>
</dbReference>
<keyword evidence="8" id="KW-0472">Membrane</keyword>
<dbReference type="GO" id="GO:0016705">
    <property type="term" value="F:oxidoreductase activity, acting on paired donors, with incorporation or reduction of molecular oxygen"/>
    <property type="evidence" value="ECO:0007669"/>
    <property type="project" value="InterPro"/>
</dbReference>
<evidence type="ECO:0000256" key="6">
    <source>
        <dbReference type="RuleBase" id="RU000461"/>
    </source>
</evidence>
<evidence type="ECO:0000259" key="9">
    <source>
        <dbReference type="PROSITE" id="PS51649"/>
    </source>
</evidence>
<evidence type="ECO:0000256" key="7">
    <source>
        <dbReference type="SAM" id="Coils"/>
    </source>
</evidence>
<comment type="similarity">
    <text evidence="1 6">Belongs to the cytochrome P450 family.</text>
</comment>
<keyword evidence="6" id="KW-0503">Monooxygenase</keyword>
<keyword evidence="11" id="KW-1185">Reference proteome</keyword>
<dbReference type="PRINTS" id="PR00463">
    <property type="entry name" value="EP450I"/>
</dbReference>
<keyword evidence="8" id="KW-0812">Transmembrane</keyword>
<dbReference type="EMBL" id="JAYMYQ010000001">
    <property type="protein sequence ID" value="KAK7362879.1"/>
    <property type="molecule type" value="Genomic_DNA"/>
</dbReference>
<keyword evidence="7" id="KW-0175">Coiled coil</keyword>
<evidence type="ECO:0000256" key="4">
    <source>
        <dbReference type="PIRSR" id="PIRSR602401-1"/>
    </source>
</evidence>
<feature type="coiled-coil region" evidence="7">
    <location>
        <begin position="63"/>
        <end position="97"/>
    </location>
</feature>
<evidence type="ECO:0000256" key="5">
    <source>
        <dbReference type="PROSITE-ProRule" id="PRU00982"/>
    </source>
</evidence>
<keyword evidence="8" id="KW-1133">Transmembrane helix</keyword>
<comment type="similarity">
    <text evidence="5">Belongs to the NPH3 family.</text>
</comment>
<comment type="cofactor">
    <cofactor evidence="4">
        <name>heme</name>
        <dbReference type="ChEBI" id="CHEBI:30413"/>
    </cofactor>
</comment>
<protein>
    <recommendedName>
        <fullName evidence="9">NPH3 domain-containing protein</fullName>
    </recommendedName>
</protein>
<evidence type="ECO:0000256" key="3">
    <source>
        <dbReference type="ARBA" id="ARBA00023004"/>
    </source>
</evidence>
<evidence type="ECO:0000256" key="8">
    <source>
        <dbReference type="SAM" id="Phobius"/>
    </source>
</evidence>
<evidence type="ECO:0000313" key="11">
    <source>
        <dbReference type="Proteomes" id="UP001367508"/>
    </source>
</evidence>
<proteinExistence type="inferred from homology"/>
<dbReference type="InterPro" id="IPR001128">
    <property type="entry name" value="Cyt_P450"/>
</dbReference>
<dbReference type="CDD" id="cd11072">
    <property type="entry name" value="CYP71-like"/>
    <property type="match status" value="1"/>
</dbReference>
<keyword evidence="3 4" id="KW-0408">Iron</keyword>
<dbReference type="GO" id="GO:0005506">
    <property type="term" value="F:iron ion binding"/>
    <property type="evidence" value="ECO:0007669"/>
    <property type="project" value="InterPro"/>
</dbReference>
<dbReference type="GO" id="GO:0020037">
    <property type="term" value="F:heme binding"/>
    <property type="evidence" value="ECO:0007669"/>
    <property type="project" value="InterPro"/>
</dbReference>
<dbReference type="PROSITE" id="PS00086">
    <property type="entry name" value="CYTOCHROME_P450"/>
    <property type="match status" value="1"/>
</dbReference>
<dbReference type="SUPFAM" id="SSF48264">
    <property type="entry name" value="Cytochrome P450"/>
    <property type="match status" value="1"/>
</dbReference>
<comment type="caution">
    <text evidence="10">The sequence shown here is derived from an EMBL/GenBank/DDBJ whole genome shotgun (WGS) entry which is preliminary data.</text>
</comment>
<reference evidence="10 11" key="1">
    <citation type="submission" date="2024-01" db="EMBL/GenBank/DDBJ databases">
        <title>The genomes of 5 underutilized Papilionoideae crops provide insights into root nodulation and disease resistanc.</title>
        <authorList>
            <person name="Jiang F."/>
        </authorList>
    </citation>
    <scope>NUCLEOTIDE SEQUENCE [LARGE SCALE GENOMIC DNA]</scope>
    <source>
        <strain evidence="10">LVBAO_FW01</strain>
        <tissue evidence="10">Leaves</tissue>
    </source>
</reference>
<feature type="domain" description="NPH3" evidence="9">
    <location>
        <begin position="1"/>
        <end position="35"/>
    </location>
</feature>
<dbReference type="FunFam" id="1.10.630.10:FF:000011">
    <property type="entry name" value="Cytochrome P450 83B1"/>
    <property type="match status" value="1"/>
</dbReference>
<sequence>MECQKLLGKACAHAAQNDRFPIQTVVQVLYYEQQRLCDNVNDNTRGWDSPTIIEKMNVYSNVFNRVSNEISILQRENQELKLEIMKLKEIKRSAIRSMISNPVIYASPRVDKSPCIFLLTPTTLQGWRGPYFSRGMSLEGEESRANKSSHLLGYGIQTTFQKYPVSISPKISISLFPMLIFLTILLLLFSLVFITKWYSSAATGKNSPPSPPKLPLIGNLHQLGLFPHRTLHSLAQKYGPLMLLHFGKVPVLVVSSADAACEVLKTHDLVFSDRPQGNKVWKILFYDSKEIATASYGEIWRQLRSLSVLHLLSNKRVQSYRCVREEETSRMMENIKLCSSSSLPVNLTDLCAAFTNDIACRVTLGRRYSGEGKERGFQQLLLEFVELVGTVSIGNYIPWLDWLSKVNGLYGRAHRVAKHLDQFIDEVIEEHINRSSRNKRDCHVDGDGDDNSNFVDVLLSIEKTNTVDFPIDRSTIKALILDMFVAGTETTYSVLEWAMTELLKHPIVMHKLQDEVRNVVGCKTHINGEDLDKMNYLKAVIKETLRTHPPLPVIPRKSSEGIKVKGYDIAVGTEVLLNVWAIARDPSSWDQPLEFKPERFLNSSIDFKGHDFEFIPFGAGRRGCPGVGFAMTTIEMVIANLVYHFDWALPGGAVREDSDMSETPGMVVHRKYPLLAIATIYERN</sequence>
<dbReference type="GO" id="GO:0004497">
    <property type="term" value="F:monooxygenase activity"/>
    <property type="evidence" value="ECO:0007669"/>
    <property type="project" value="UniProtKB-KW"/>
</dbReference>
<dbReference type="InterPro" id="IPR027356">
    <property type="entry name" value="NPH3_dom"/>
</dbReference>
<evidence type="ECO:0000256" key="2">
    <source>
        <dbReference type="ARBA" id="ARBA00022723"/>
    </source>
</evidence>
<feature type="binding site" description="axial binding residue" evidence="4">
    <location>
        <position position="624"/>
    </location>
    <ligand>
        <name>heme</name>
        <dbReference type="ChEBI" id="CHEBI:30413"/>
    </ligand>
    <ligandPart>
        <name>Fe</name>
        <dbReference type="ChEBI" id="CHEBI:18248"/>
    </ligandPart>
</feature>
<accession>A0AAN9MXI5</accession>
<evidence type="ECO:0000256" key="1">
    <source>
        <dbReference type="ARBA" id="ARBA00010617"/>
    </source>
</evidence>
<evidence type="ECO:0000313" key="10">
    <source>
        <dbReference type="EMBL" id="KAK7362879.1"/>
    </source>
</evidence>
<dbReference type="PANTHER" id="PTHR47955:SF15">
    <property type="entry name" value="CYTOCHROME P450 71A2-LIKE"/>
    <property type="match status" value="1"/>
</dbReference>
<keyword evidence="6" id="KW-0560">Oxidoreductase</keyword>
<keyword evidence="2 4" id="KW-0479">Metal-binding</keyword>
<dbReference type="PANTHER" id="PTHR47955">
    <property type="entry name" value="CYTOCHROME P450 FAMILY 71 PROTEIN"/>
    <property type="match status" value="1"/>
</dbReference>
<feature type="transmembrane region" description="Helical" evidence="8">
    <location>
        <begin position="175"/>
        <end position="198"/>
    </location>
</feature>
<dbReference type="Gene3D" id="1.10.630.10">
    <property type="entry name" value="Cytochrome P450"/>
    <property type="match status" value="1"/>
</dbReference>
<dbReference type="Pfam" id="PF00067">
    <property type="entry name" value="p450"/>
    <property type="match status" value="1"/>
</dbReference>
<dbReference type="Proteomes" id="UP001367508">
    <property type="component" value="Unassembled WGS sequence"/>
</dbReference>
<organism evidence="10 11">
    <name type="scientific">Canavalia gladiata</name>
    <name type="common">Sword bean</name>
    <name type="synonym">Dolichos gladiatus</name>
    <dbReference type="NCBI Taxonomy" id="3824"/>
    <lineage>
        <taxon>Eukaryota</taxon>
        <taxon>Viridiplantae</taxon>
        <taxon>Streptophyta</taxon>
        <taxon>Embryophyta</taxon>
        <taxon>Tracheophyta</taxon>
        <taxon>Spermatophyta</taxon>
        <taxon>Magnoliopsida</taxon>
        <taxon>eudicotyledons</taxon>
        <taxon>Gunneridae</taxon>
        <taxon>Pentapetalae</taxon>
        <taxon>rosids</taxon>
        <taxon>fabids</taxon>
        <taxon>Fabales</taxon>
        <taxon>Fabaceae</taxon>
        <taxon>Papilionoideae</taxon>
        <taxon>50 kb inversion clade</taxon>
        <taxon>NPAAA clade</taxon>
        <taxon>indigoferoid/millettioid clade</taxon>
        <taxon>Phaseoleae</taxon>
        <taxon>Canavalia</taxon>
    </lineage>
</organism>
<keyword evidence="4 6" id="KW-0349">Heme</keyword>
<dbReference type="AlphaFoldDB" id="A0AAN9MXI5"/>
<dbReference type="InterPro" id="IPR002401">
    <property type="entry name" value="Cyt_P450_E_grp-I"/>
</dbReference>
<dbReference type="PRINTS" id="PR00385">
    <property type="entry name" value="P450"/>
</dbReference>
<dbReference type="InterPro" id="IPR036396">
    <property type="entry name" value="Cyt_P450_sf"/>
</dbReference>